<proteinExistence type="predicted"/>
<name>A0A9Q3HGS1_9BASI</name>
<keyword evidence="3" id="KW-1185">Reference proteome</keyword>
<comment type="caution">
    <text evidence="2">The sequence shown here is derived from an EMBL/GenBank/DDBJ whole genome shotgun (WGS) entry which is preliminary data.</text>
</comment>
<accession>A0A9Q3HGS1</accession>
<reference evidence="2" key="1">
    <citation type="submission" date="2021-03" db="EMBL/GenBank/DDBJ databases">
        <title>Draft genome sequence of rust myrtle Austropuccinia psidii MF-1, a brazilian biotype.</title>
        <authorList>
            <person name="Quecine M.C."/>
            <person name="Pachon D.M.R."/>
            <person name="Bonatelli M.L."/>
            <person name="Correr F.H."/>
            <person name="Franceschini L.M."/>
            <person name="Leite T.F."/>
            <person name="Margarido G.R.A."/>
            <person name="Almeida C.A."/>
            <person name="Ferrarezi J.A."/>
            <person name="Labate C.A."/>
        </authorList>
    </citation>
    <scope>NUCLEOTIDE SEQUENCE</scope>
    <source>
        <strain evidence="2">MF-1</strain>
    </source>
</reference>
<organism evidence="2 3">
    <name type="scientific">Austropuccinia psidii MF-1</name>
    <dbReference type="NCBI Taxonomy" id="1389203"/>
    <lineage>
        <taxon>Eukaryota</taxon>
        <taxon>Fungi</taxon>
        <taxon>Dikarya</taxon>
        <taxon>Basidiomycota</taxon>
        <taxon>Pucciniomycotina</taxon>
        <taxon>Pucciniomycetes</taxon>
        <taxon>Pucciniales</taxon>
        <taxon>Sphaerophragmiaceae</taxon>
        <taxon>Austropuccinia</taxon>
    </lineage>
</organism>
<evidence type="ECO:0000313" key="3">
    <source>
        <dbReference type="Proteomes" id="UP000765509"/>
    </source>
</evidence>
<evidence type="ECO:0000256" key="1">
    <source>
        <dbReference type="SAM" id="MobiDB-lite"/>
    </source>
</evidence>
<dbReference type="OrthoDB" id="2447685at2759"/>
<gene>
    <name evidence="2" type="ORF">O181_041040</name>
</gene>
<dbReference type="AlphaFoldDB" id="A0A9Q3HGS1"/>
<feature type="region of interest" description="Disordered" evidence="1">
    <location>
        <begin position="1"/>
        <end position="35"/>
    </location>
</feature>
<evidence type="ECO:0000313" key="2">
    <source>
        <dbReference type="EMBL" id="MBW0501325.1"/>
    </source>
</evidence>
<feature type="region of interest" description="Disordered" evidence="1">
    <location>
        <begin position="267"/>
        <end position="292"/>
    </location>
</feature>
<feature type="compositionally biased region" description="Polar residues" evidence="1">
    <location>
        <begin position="280"/>
        <end position="292"/>
    </location>
</feature>
<dbReference type="EMBL" id="AVOT02016266">
    <property type="protein sequence ID" value="MBW0501325.1"/>
    <property type="molecule type" value="Genomic_DNA"/>
</dbReference>
<feature type="compositionally biased region" description="Basic and acidic residues" evidence="1">
    <location>
        <begin position="267"/>
        <end position="279"/>
    </location>
</feature>
<protein>
    <submittedName>
        <fullName evidence="2">Uncharacterized protein</fullName>
    </submittedName>
</protein>
<dbReference type="Proteomes" id="UP000765509">
    <property type="component" value="Unassembled WGS sequence"/>
</dbReference>
<sequence>MITFQHSFPERLTRSQARAQDVPTPTPRASLDGTPAVPQLRAHLDRGPNLEGGKEAKNIKFIFRKEEDSYGTVVAPSFLGASQGTGVPILAQSNQPVSHQSKPSLLAIMQHMTQCMANLKAASSYEASRPQACRTPSIKEPECFNGTQPFKVKSFIHYCKPIFHNDHANFSEDRKTVFMPLHFPLAGVQNVLSFIFPISPIKTQHTFSIIWNHFNLNSLLYLDTQGKKGLASRILDQFASHPSRIYFLQYLMDITLELDTRYHDSKKENNHLQENKPESSKSGASHPQNSLS</sequence>